<proteinExistence type="predicted"/>
<evidence type="ECO:0000313" key="1">
    <source>
        <dbReference type="EMBL" id="XDV55607.1"/>
    </source>
</evidence>
<protein>
    <submittedName>
        <fullName evidence="1">Uncharacterized protein</fullName>
    </submittedName>
</protein>
<dbReference type="EMBL" id="CP165734">
    <property type="protein sequence ID" value="XDV55607.1"/>
    <property type="molecule type" value="Genomic_DNA"/>
</dbReference>
<sequence>MSLADCRAVFAHQPAHQIASQLQDATTDLCGCELFPMADTSPGPVADVEALHLIVSDPTDLDANGLLNPASLIRIDTSGLSVLRENAGDVEFDHTITELKARSAAANKPRSFLGVCIFSAQTVRHQNGERLVGVYDTALPMKPHHADLVGPCLQKIQGLSNSQHEKAKRKRIKEIISLVGRCFDPARSFRNGTFLKHS</sequence>
<dbReference type="AlphaFoldDB" id="A0AB39XCV0"/>
<reference evidence="1" key="1">
    <citation type="submission" date="2024-08" db="EMBL/GenBank/DDBJ databases">
        <authorList>
            <person name="Chaddad Z."/>
            <person name="Lamrabet M."/>
            <person name="Bouhnik O."/>
            <person name="Alami S."/>
            <person name="Wipf D."/>
            <person name="Courty P.E."/>
            <person name="Missbah El Idrissi M."/>
        </authorList>
    </citation>
    <scope>NUCLEOTIDE SEQUENCE</scope>
    <source>
        <strain evidence="1">LLZ17</strain>
    </source>
</reference>
<dbReference type="RefSeq" id="WP_369720057.1">
    <property type="nucleotide sequence ID" value="NZ_CP165734.1"/>
</dbReference>
<name>A0AB39XCV0_9BRAD</name>
<organism evidence="1">
    <name type="scientific">Bradyrhizobium sp. LLZ17</name>
    <dbReference type="NCBI Taxonomy" id="3239388"/>
    <lineage>
        <taxon>Bacteria</taxon>
        <taxon>Pseudomonadati</taxon>
        <taxon>Pseudomonadota</taxon>
        <taxon>Alphaproteobacteria</taxon>
        <taxon>Hyphomicrobiales</taxon>
        <taxon>Nitrobacteraceae</taxon>
        <taxon>Bradyrhizobium</taxon>
    </lineage>
</organism>
<gene>
    <name evidence="1" type="ORF">AB8Z38_22920</name>
</gene>
<accession>A0AB39XCV0</accession>